<dbReference type="AlphaFoldDB" id="A0AAE1TGH1"/>
<keyword evidence="1" id="KW-0863">Zinc-finger</keyword>
<dbReference type="EMBL" id="JAWXYG010000001">
    <property type="protein sequence ID" value="KAK4284327.1"/>
    <property type="molecule type" value="Genomic_DNA"/>
</dbReference>
<gene>
    <name evidence="3" type="ORF">QN277_001178</name>
</gene>
<dbReference type="PROSITE" id="PS50158">
    <property type="entry name" value="ZF_CCHC"/>
    <property type="match status" value="1"/>
</dbReference>
<dbReference type="GO" id="GO:0003676">
    <property type="term" value="F:nucleic acid binding"/>
    <property type="evidence" value="ECO:0007669"/>
    <property type="project" value="InterPro"/>
</dbReference>
<dbReference type="Proteomes" id="UP001293593">
    <property type="component" value="Unassembled WGS sequence"/>
</dbReference>
<reference evidence="3" key="1">
    <citation type="submission" date="2023-10" db="EMBL/GenBank/DDBJ databases">
        <title>Chromosome-level genome of the transformable northern wattle, Acacia crassicarpa.</title>
        <authorList>
            <person name="Massaro I."/>
            <person name="Sinha N.R."/>
            <person name="Poethig S."/>
            <person name="Leichty A.R."/>
        </authorList>
    </citation>
    <scope>NUCLEOTIDE SEQUENCE</scope>
    <source>
        <strain evidence="3">Acra3RX</strain>
        <tissue evidence="3">Leaf</tissue>
    </source>
</reference>
<name>A0AAE1TGH1_9FABA</name>
<dbReference type="GO" id="GO:0008270">
    <property type="term" value="F:zinc ion binding"/>
    <property type="evidence" value="ECO:0007669"/>
    <property type="project" value="UniProtKB-KW"/>
</dbReference>
<dbReference type="InterPro" id="IPR036875">
    <property type="entry name" value="Znf_CCHC_sf"/>
</dbReference>
<dbReference type="PANTHER" id="PTHR47592">
    <property type="entry name" value="PBF68 PROTEIN"/>
    <property type="match status" value="1"/>
</dbReference>
<dbReference type="SUPFAM" id="SSF57756">
    <property type="entry name" value="Retrovirus zinc finger-like domains"/>
    <property type="match status" value="1"/>
</dbReference>
<evidence type="ECO:0000313" key="4">
    <source>
        <dbReference type="Proteomes" id="UP001293593"/>
    </source>
</evidence>
<dbReference type="Pfam" id="PF14223">
    <property type="entry name" value="Retrotran_gag_2"/>
    <property type="match status" value="1"/>
</dbReference>
<comment type="caution">
    <text evidence="3">The sequence shown here is derived from an EMBL/GenBank/DDBJ whole genome shotgun (WGS) entry which is preliminary data.</text>
</comment>
<accession>A0AAE1TGH1</accession>
<organism evidence="3 4">
    <name type="scientific">Acacia crassicarpa</name>
    <name type="common">northern wattle</name>
    <dbReference type="NCBI Taxonomy" id="499986"/>
    <lineage>
        <taxon>Eukaryota</taxon>
        <taxon>Viridiplantae</taxon>
        <taxon>Streptophyta</taxon>
        <taxon>Embryophyta</taxon>
        <taxon>Tracheophyta</taxon>
        <taxon>Spermatophyta</taxon>
        <taxon>Magnoliopsida</taxon>
        <taxon>eudicotyledons</taxon>
        <taxon>Gunneridae</taxon>
        <taxon>Pentapetalae</taxon>
        <taxon>rosids</taxon>
        <taxon>fabids</taxon>
        <taxon>Fabales</taxon>
        <taxon>Fabaceae</taxon>
        <taxon>Caesalpinioideae</taxon>
        <taxon>mimosoid clade</taxon>
        <taxon>Acacieae</taxon>
        <taxon>Acacia</taxon>
    </lineage>
</organism>
<feature type="domain" description="CCHC-type" evidence="2">
    <location>
        <begin position="124"/>
        <end position="139"/>
    </location>
</feature>
<keyword evidence="1" id="KW-0479">Metal-binding</keyword>
<keyword evidence="4" id="KW-1185">Reference proteome</keyword>
<proteinExistence type="predicted"/>
<sequence>MLDSKSVVNQVEELQLIVHDIHVEGTSLSKSFQVAAFIEKLSSSWKDFKSYLKHKRKEMLLEDLIVRLRVEEDNKISEKKFDSNPIVSKANIVEDGLKFKKRKCFNEGLSKQGHSKGQKFKGNCYNCWTPGHHVKDCKKPKNLKKKNTQANMVEIATDMIENMNLSVVVMQ</sequence>
<keyword evidence="1" id="KW-0862">Zinc</keyword>
<protein>
    <recommendedName>
        <fullName evidence="2">CCHC-type domain-containing protein</fullName>
    </recommendedName>
</protein>
<dbReference type="InterPro" id="IPR001878">
    <property type="entry name" value="Znf_CCHC"/>
</dbReference>
<evidence type="ECO:0000256" key="1">
    <source>
        <dbReference type="PROSITE-ProRule" id="PRU00047"/>
    </source>
</evidence>
<dbReference type="PANTHER" id="PTHR47592:SF27">
    <property type="entry name" value="OS08G0421700 PROTEIN"/>
    <property type="match status" value="1"/>
</dbReference>
<evidence type="ECO:0000259" key="2">
    <source>
        <dbReference type="PROSITE" id="PS50158"/>
    </source>
</evidence>
<evidence type="ECO:0000313" key="3">
    <source>
        <dbReference type="EMBL" id="KAK4284327.1"/>
    </source>
</evidence>